<sequence>MSLSFFRRFAAGAMLGAAGAFTAACGALGEQVRYAPAPVARLGTRPKTAPHGDAPLPDRTGSGVPPTRTGR</sequence>
<dbReference type="Proteomes" id="UP000196655">
    <property type="component" value="Unassembled WGS sequence"/>
</dbReference>
<proteinExistence type="predicted"/>
<keyword evidence="4" id="KW-1185">Reference proteome</keyword>
<gene>
    <name evidence="3" type="ORF">BWR60_32445</name>
</gene>
<dbReference type="RefSeq" id="WP_088156853.1">
    <property type="nucleotide sequence ID" value="NZ_NHON01000120.1"/>
</dbReference>
<accession>A0A211Z2H8</accession>
<feature type="signal peptide" evidence="2">
    <location>
        <begin position="1"/>
        <end position="23"/>
    </location>
</feature>
<protein>
    <submittedName>
        <fullName evidence="3">Uncharacterized protein</fullName>
    </submittedName>
</protein>
<dbReference type="PROSITE" id="PS51257">
    <property type="entry name" value="PROKAR_LIPOPROTEIN"/>
    <property type="match status" value="1"/>
</dbReference>
<dbReference type="OrthoDB" id="9925326at2"/>
<reference evidence="4" key="1">
    <citation type="submission" date="2017-05" db="EMBL/GenBank/DDBJ databases">
        <authorList>
            <person name="Macchi M."/>
            <person name="Festa S."/>
            <person name="Coppotelli B.M."/>
            <person name="Morelli I.S."/>
        </authorList>
    </citation>
    <scope>NUCLEOTIDE SEQUENCE [LARGE SCALE GENOMIC DNA]</scope>
    <source>
        <strain evidence="4">I</strain>
    </source>
</reference>
<dbReference type="AlphaFoldDB" id="A0A211Z2H8"/>
<name>A0A211Z2H8_9PROT</name>
<feature type="chain" id="PRO_5012758469" evidence="2">
    <location>
        <begin position="24"/>
        <end position="71"/>
    </location>
</feature>
<evidence type="ECO:0000313" key="3">
    <source>
        <dbReference type="EMBL" id="OWJ59433.1"/>
    </source>
</evidence>
<keyword evidence="2" id="KW-0732">Signal</keyword>
<feature type="region of interest" description="Disordered" evidence="1">
    <location>
        <begin position="42"/>
        <end position="71"/>
    </location>
</feature>
<evidence type="ECO:0000256" key="2">
    <source>
        <dbReference type="SAM" id="SignalP"/>
    </source>
</evidence>
<comment type="caution">
    <text evidence="3">The sequence shown here is derived from an EMBL/GenBank/DDBJ whole genome shotgun (WGS) entry which is preliminary data.</text>
</comment>
<evidence type="ECO:0000256" key="1">
    <source>
        <dbReference type="SAM" id="MobiDB-lite"/>
    </source>
</evidence>
<evidence type="ECO:0000313" key="4">
    <source>
        <dbReference type="Proteomes" id="UP000196655"/>
    </source>
</evidence>
<organism evidence="3 4">
    <name type="scientific">Inquilinus limosus</name>
    <dbReference type="NCBI Taxonomy" id="171674"/>
    <lineage>
        <taxon>Bacteria</taxon>
        <taxon>Pseudomonadati</taxon>
        <taxon>Pseudomonadota</taxon>
        <taxon>Alphaproteobacteria</taxon>
        <taxon>Rhodospirillales</taxon>
        <taxon>Rhodospirillaceae</taxon>
        <taxon>Inquilinus</taxon>
    </lineage>
</organism>
<dbReference type="EMBL" id="NHON01000120">
    <property type="protein sequence ID" value="OWJ59433.1"/>
    <property type="molecule type" value="Genomic_DNA"/>
</dbReference>